<dbReference type="AlphaFoldDB" id="A0A645EJG4"/>
<dbReference type="EMBL" id="VSSQ01048071">
    <property type="protein sequence ID" value="MPN02111.1"/>
    <property type="molecule type" value="Genomic_DNA"/>
</dbReference>
<organism evidence="1">
    <name type="scientific">bioreactor metagenome</name>
    <dbReference type="NCBI Taxonomy" id="1076179"/>
    <lineage>
        <taxon>unclassified sequences</taxon>
        <taxon>metagenomes</taxon>
        <taxon>ecological metagenomes</taxon>
    </lineage>
</organism>
<gene>
    <name evidence="1" type="ORF">SDC9_149324</name>
</gene>
<comment type="caution">
    <text evidence="1">The sequence shown here is derived from an EMBL/GenBank/DDBJ whole genome shotgun (WGS) entry which is preliminary data.</text>
</comment>
<reference evidence="1" key="1">
    <citation type="submission" date="2019-08" db="EMBL/GenBank/DDBJ databases">
        <authorList>
            <person name="Kucharzyk K."/>
            <person name="Murdoch R.W."/>
            <person name="Higgins S."/>
            <person name="Loffler F."/>
        </authorList>
    </citation>
    <scope>NUCLEOTIDE SEQUENCE</scope>
</reference>
<evidence type="ECO:0000313" key="1">
    <source>
        <dbReference type="EMBL" id="MPN02111.1"/>
    </source>
</evidence>
<accession>A0A645EJG4</accession>
<sequence>MVTDMFSFLKKNKKIELPIEQVSRTLINGEMEQKSKVIFEYRRERSFGFDGGPGGSSIVVFEDGTVVRRHFIFGHKEMASENIIAIVPKIVVRIEKILKSHYDDLKVIPSCLNNGSFDGSFSYFQFGGKAIRSLNIHRSKISEVESRNPDYYRRYKDNMIYENMVLDINDEISKILIDFKIGGIDE</sequence>
<protein>
    <submittedName>
        <fullName evidence="1">Uncharacterized protein</fullName>
    </submittedName>
</protein>
<name>A0A645EJG4_9ZZZZ</name>
<proteinExistence type="predicted"/>